<feature type="transmembrane region" description="Helical" evidence="1">
    <location>
        <begin position="12"/>
        <end position="35"/>
    </location>
</feature>
<reference evidence="2" key="1">
    <citation type="journal article" date="2020" name="Nature">
        <title>Giant virus diversity and host interactions through global metagenomics.</title>
        <authorList>
            <person name="Schulz F."/>
            <person name="Roux S."/>
            <person name="Paez-Espino D."/>
            <person name="Jungbluth S."/>
            <person name="Walsh D.A."/>
            <person name="Denef V.J."/>
            <person name="McMahon K.D."/>
            <person name="Konstantinidis K.T."/>
            <person name="Eloe-Fadrosh E.A."/>
            <person name="Kyrpides N.C."/>
            <person name="Woyke T."/>
        </authorList>
    </citation>
    <scope>NUCLEOTIDE SEQUENCE</scope>
    <source>
        <strain evidence="2">GVMAG-M-3300020565-3</strain>
    </source>
</reference>
<dbReference type="EMBL" id="MN739392">
    <property type="protein sequence ID" value="QHT02282.1"/>
    <property type="molecule type" value="Genomic_DNA"/>
</dbReference>
<feature type="transmembrane region" description="Helical" evidence="1">
    <location>
        <begin position="41"/>
        <end position="59"/>
    </location>
</feature>
<proteinExistence type="predicted"/>
<dbReference type="AlphaFoldDB" id="A0A6C0CDR1"/>
<keyword evidence="1" id="KW-0472">Membrane</keyword>
<organism evidence="2">
    <name type="scientific">viral metagenome</name>
    <dbReference type="NCBI Taxonomy" id="1070528"/>
    <lineage>
        <taxon>unclassified sequences</taxon>
        <taxon>metagenomes</taxon>
        <taxon>organismal metagenomes</taxon>
    </lineage>
</organism>
<name>A0A6C0CDR1_9ZZZZ</name>
<protein>
    <submittedName>
        <fullName evidence="2">Uncharacterized protein</fullName>
    </submittedName>
</protein>
<keyword evidence="1" id="KW-1133">Transmembrane helix</keyword>
<evidence type="ECO:0000256" key="1">
    <source>
        <dbReference type="SAM" id="Phobius"/>
    </source>
</evidence>
<evidence type="ECO:0000313" key="2">
    <source>
        <dbReference type="EMBL" id="QHT02282.1"/>
    </source>
</evidence>
<sequence>MTNAKNVFFNDIYIHMITISLILFYTVISSLYILLNDDYNIILRIFVIFIIAAAVILMIKKETFLPFLGLTVLPSPLIANEKIPVGANLSYTINMSEYDEGTLVVYWAANKTDAIIEDPFEAYKDYNNVGVSKVKNGKADVRIFCPDRYKVRKVFNQLLERHFHYRIVFKETGFLGPVMTVKVDC</sequence>
<keyword evidence="1" id="KW-0812">Transmembrane</keyword>
<accession>A0A6C0CDR1</accession>